<reference evidence="1 2" key="1">
    <citation type="submission" date="2021-06" db="EMBL/GenBank/DDBJ databases">
        <title>Caerostris extrusa draft genome.</title>
        <authorList>
            <person name="Kono N."/>
            <person name="Arakawa K."/>
        </authorList>
    </citation>
    <scope>NUCLEOTIDE SEQUENCE [LARGE SCALE GENOMIC DNA]</scope>
</reference>
<gene>
    <name evidence="1" type="ORF">CEXT_557141</name>
</gene>
<keyword evidence="2" id="KW-1185">Reference proteome</keyword>
<accession>A0AAV4NGU1</accession>
<evidence type="ECO:0000313" key="2">
    <source>
        <dbReference type="Proteomes" id="UP001054945"/>
    </source>
</evidence>
<organism evidence="1 2">
    <name type="scientific">Caerostris extrusa</name>
    <name type="common">Bark spider</name>
    <name type="synonym">Caerostris bankana</name>
    <dbReference type="NCBI Taxonomy" id="172846"/>
    <lineage>
        <taxon>Eukaryota</taxon>
        <taxon>Metazoa</taxon>
        <taxon>Ecdysozoa</taxon>
        <taxon>Arthropoda</taxon>
        <taxon>Chelicerata</taxon>
        <taxon>Arachnida</taxon>
        <taxon>Araneae</taxon>
        <taxon>Araneomorphae</taxon>
        <taxon>Entelegynae</taxon>
        <taxon>Araneoidea</taxon>
        <taxon>Araneidae</taxon>
        <taxon>Caerostris</taxon>
    </lineage>
</organism>
<comment type="caution">
    <text evidence="1">The sequence shown here is derived from an EMBL/GenBank/DDBJ whole genome shotgun (WGS) entry which is preliminary data.</text>
</comment>
<evidence type="ECO:0000313" key="1">
    <source>
        <dbReference type="EMBL" id="GIX83569.1"/>
    </source>
</evidence>
<sequence>MAAIKFIIVIGFLFFVDNAEADGLIKTLMKR</sequence>
<dbReference type="EMBL" id="BPLR01020879">
    <property type="protein sequence ID" value="GIX83569.1"/>
    <property type="molecule type" value="Genomic_DNA"/>
</dbReference>
<dbReference type="AlphaFoldDB" id="A0AAV4NGU1"/>
<proteinExistence type="predicted"/>
<feature type="non-terminal residue" evidence="1">
    <location>
        <position position="31"/>
    </location>
</feature>
<protein>
    <submittedName>
        <fullName evidence="1">Uncharacterized protein</fullName>
    </submittedName>
</protein>
<dbReference type="Proteomes" id="UP001054945">
    <property type="component" value="Unassembled WGS sequence"/>
</dbReference>
<name>A0AAV4NGU1_CAEEX</name>